<sequence>MLMRVRDQPKHLLRLKLRAYIERDFHVIVCSFTRIVLDG</sequence>
<accession>A0A822YL22</accession>
<name>A0A822YL22_NELNU</name>
<keyword evidence="2" id="KW-1185">Reference proteome</keyword>
<proteinExistence type="predicted"/>
<reference evidence="1 2" key="1">
    <citation type="journal article" date="2020" name="Mol. Biol. Evol.">
        <title>Distinct Expression and Methylation Patterns for Genes with Different Fates following a Single Whole-Genome Duplication in Flowering Plants.</title>
        <authorList>
            <person name="Shi T."/>
            <person name="Rahmani R.S."/>
            <person name="Gugger P.F."/>
            <person name="Wang M."/>
            <person name="Li H."/>
            <person name="Zhang Y."/>
            <person name="Li Z."/>
            <person name="Wang Q."/>
            <person name="Van de Peer Y."/>
            <person name="Marchal K."/>
            <person name="Chen J."/>
        </authorList>
    </citation>
    <scope>NUCLEOTIDE SEQUENCE [LARGE SCALE GENOMIC DNA]</scope>
    <source>
        <tissue evidence="1">Leaf</tissue>
    </source>
</reference>
<evidence type="ECO:0000313" key="2">
    <source>
        <dbReference type="Proteomes" id="UP000607653"/>
    </source>
</evidence>
<dbReference type="AlphaFoldDB" id="A0A822YL22"/>
<organism evidence="1 2">
    <name type="scientific">Nelumbo nucifera</name>
    <name type="common">Sacred lotus</name>
    <dbReference type="NCBI Taxonomy" id="4432"/>
    <lineage>
        <taxon>Eukaryota</taxon>
        <taxon>Viridiplantae</taxon>
        <taxon>Streptophyta</taxon>
        <taxon>Embryophyta</taxon>
        <taxon>Tracheophyta</taxon>
        <taxon>Spermatophyta</taxon>
        <taxon>Magnoliopsida</taxon>
        <taxon>Proteales</taxon>
        <taxon>Nelumbonaceae</taxon>
        <taxon>Nelumbo</taxon>
    </lineage>
</organism>
<protein>
    <submittedName>
        <fullName evidence="1">Uncharacterized protein</fullName>
    </submittedName>
</protein>
<comment type="caution">
    <text evidence="1">The sequence shown here is derived from an EMBL/GenBank/DDBJ whole genome shotgun (WGS) entry which is preliminary data.</text>
</comment>
<evidence type="ECO:0000313" key="1">
    <source>
        <dbReference type="EMBL" id="DAD32281.1"/>
    </source>
</evidence>
<gene>
    <name evidence="1" type="ORF">HUJ06_011132</name>
</gene>
<dbReference type="EMBL" id="DUZY01000003">
    <property type="protein sequence ID" value="DAD32281.1"/>
    <property type="molecule type" value="Genomic_DNA"/>
</dbReference>
<dbReference type="Proteomes" id="UP000607653">
    <property type="component" value="Unassembled WGS sequence"/>
</dbReference>